<keyword evidence="2" id="KW-0378">Hydrolase</keyword>
<dbReference type="GO" id="GO:0006508">
    <property type="term" value="P:proteolysis"/>
    <property type="evidence" value="ECO:0007669"/>
    <property type="project" value="InterPro"/>
</dbReference>
<dbReference type="Proteomes" id="UP000244168">
    <property type="component" value="Unassembled WGS sequence"/>
</dbReference>
<dbReference type="SUPFAM" id="SSF56601">
    <property type="entry name" value="beta-lactamase/transpeptidase-like"/>
    <property type="match status" value="1"/>
</dbReference>
<reference evidence="4 5" key="1">
    <citation type="submission" date="2018-04" db="EMBL/GenBank/DDBJ databases">
        <title>Genomic Encyclopedia of Archaeal and Bacterial Type Strains, Phase II (KMG-II): from individual species to whole genera.</title>
        <authorList>
            <person name="Goeker M."/>
        </authorList>
    </citation>
    <scope>NUCLEOTIDE SEQUENCE [LARGE SCALE GENOMIC DNA]</scope>
    <source>
        <strain evidence="4 5">DSM 26809</strain>
    </source>
</reference>
<feature type="chain" id="PRO_5015514310" evidence="3">
    <location>
        <begin position="23"/>
        <end position="473"/>
    </location>
</feature>
<keyword evidence="3" id="KW-0732">Signal</keyword>
<dbReference type="Gene3D" id="3.50.80.20">
    <property type="entry name" value="D-Ala-D-Ala carboxypeptidase C, peptidase S13"/>
    <property type="match status" value="1"/>
</dbReference>
<accession>A0A2T5J6A4</accession>
<organism evidence="4 5">
    <name type="scientific">Mucilaginibacter yixingensis</name>
    <dbReference type="NCBI Taxonomy" id="1295612"/>
    <lineage>
        <taxon>Bacteria</taxon>
        <taxon>Pseudomonadati</taxon>
        <taxon>Bacteroidota</taxon>
        <taxon>Sphingobacteriia</taxon>
        <taxon>Sphingobacteriales</taxon>
        <taxon>Sphingobacteriaceae</taxon>
        <taxon>Mucilaginibacter</taxon>
    </lineage>
</organism>
<dbReference type="GO" id="GO:0000270">
    <property type="term" value="P:peptidoglycan metabolic process"/>
    <property type="evidence" value="ECO:0007669"/>
    <property type="project" value="TreeGrafter"/>
</dbReference>
<evidence type="ECO:0000256" key="3">
    <source>
        <dbReference type="SAM" id="SignalP"/>
    </source>
</evidence>
<dbReference type="Gene3D" id="3.40.710.10">
    <property type="entry name" value="DD-peptidase/beta-lactamase superfamily"/>
    <property type="match status" value="1"/>
</dbReference>
<keyword evidence="4" id="KW-0121">Carboxypeptidase</keyword>
<protein>
    <submittedName>
        <fullName evidence="4">D-alanyl-D-alanine carboxypeptidase/D-alanyl-D-alanine-endopeptidase (Penicillin-binding protein 4)</fullName>
    </submittedName>
</protein>
<dbReference type="PANTHER" id="PTHR30023">
    <property type="entry name" value="D-ALANYL-D-ALANINE CARBOXYPEPTIDASE"/>
    <property type="match status" value="1"/>
</dbReference>
<sequence length="473" mass="51404">MQKNRKYLLLILSLLTVLHLQAQTLQQGLQNAFTRLQHDAQCRYATLSLTVLDAQTGEVVFTGNPDVGLAPASTLKTVTAITSFYVLGKDFQYQTQLGYNGHIDADGTLTGDIIIKGAGDPTLGSWRWENTKEPNILAMMTAAIRQAGIKKVNGRIIGDESVFGSQSIPEGWIQQDMGNYYGAGTSGLCWRENQFDIKLSTGAVGSKVGIAHTVPAMPYYQFKSELTMVGDNSGGDNAYVYLPVGNNTVYLRGTYGGGDARKSIAAALPDPAFDAAFRLNDTLIKLGISVSNGPESVNTLTNKNQPVPAITGKLTTISSPTLSKMVYWMDQKSINLYAEQLLKTLALKLGKTPSTSDGADFVHDFWKARGIDPNSLNTIDGSGLSPGNRVTTQSMARILQSAKKEPWFADFYESLPLYNNMKMKSGTINNGLAFAGYQTHGGKQLCFSIIVNNYNGSASAMRQKLFRVLDELK</sequence>
<evidence type="ECO:0000313" key="4">
    <source>
        <dbReference type="EMBL" id="PTQ94070.1"/>
    </source>
</evidence>
<evidence type="ECO:0000313" key="5">
    <source>
        <dbReference type="Proteomes" id="UP000244168"/>
    </source>
</evidence>
<dbReference type="OrthoDB" id="9802627at2"/>
<dbReference type="Pfam" id="PF02113">
    <property type="entry name" value="Peptidase_S13"/>
    <property type="match status" value="1"/>
</dbReference>
<comment type="similarity">
    <text evidence="1">Belongs to the peptidase S13 family.</text>
</comment>
<proteinExistence type="inferred from homology"/>
<dbReference type="NCBIfam" id="TIGR00666">
    <property type="entry name" value="PBP4"/>
    <property type="match status" value="1"/>
</dbReference>
<dbReference type="RefSeq" id="WP_107830437.1">
    <property type="nucleotide sequence ID" value="NZ_CP160205.1"/>
</dbReference>
<dbReference type="GO" id="GO:0004185">
    <property type="term" value="F:serine-type carboxypeptidase activity"/>
    <property type="evidence" value="ECO:0007669"/>
    <property type="project" value="InterPro"/>
</dbReference>
<gene>
    <name evidence="4" type="ORF">C8P68_107133</name>
</gene>
<evidence type="ECO:0000256" key="1">
    <source>
        <dbReference type="ARBA" id="ARBA00006096"/>
    </source>
</evidence>
<keyword evidence="5" id="KW-1185">Reference proteome</keyword>
<dbReference type="AlphaFoldDB" id="A0A2T5J6A4"/>
<dbReference type="InterPro" id="IPR000667">
    <property type="entry name" value="Peptidase_S13"/>
</dbReference>
<comment type="caution">
    <text evidence="4">The sequence shown here is derived from an EMBL/GenBank/DDBJ whole genome shotgun (WGS) entry which is preliminary data.</text>
</comment>
<dbReference type="EMBL" id="QAOQ01000007">
    <property type="protein sequence ID" value="PTQ94070.1"/>
    <property type="molecule type" value="Genomic_DNA"/>
</dbReference>
<dbReference type="PANTHER" id="PTHR30023:SF0">
    <property type="entry name" value="PENICILLIN-SENSITIVE CARBOXYPEPTIDASE A"/>
    <property type="match status" value="1"/>
</dbReference>
<feature type="signal peptide" evidence="3">
    <location>
        <begin position="1"/>
        <end position="22"/>
    </location>
</feature>
<keyword evidence="4" id="KW-0645">Protease</keyword>
<dbReference type="InterPro" id="IPR012338">
    <property type="entry name" value="Beta-lactam/transpept-like"/>
</dbReference>
<evidence type="ECO:0000256" key="2">
    <source>
        <dbReference type="ARBA" id="ARBA00022801"/>
    </source>
</evidence>
<name>A0A2T5J6A4_9SPHI</name>
<dbReference type="PRINTS" id="PR00922">
    <property type="entry name" value="DADACBPTASE3"/>
</dbReference>